<evidence type="ECO:0000256" key="4">
    <source>
        <dbReference type="ARBA" id="ARBA00022516"/>
    </source>
</evidence>
<dbReference type="GO" id="GO:0005543">
    <property type="term" value="F:phospholipid binding"/>
    <property type="evidence" value="ECO:0007669"/>
    <property type="project" value="TreeGrafter"/>
</dbReference>
<dbReference type="GO" id="GO:0009245">
    <property type="term" value="P:lipid A biosynthetic process"/>
    <property type="evidence" value="ECO:0007669"/>
    <property type="project" value="UniProtKB-UniRule"/>
</dbReference>
<organism evidence="11 12">
    <name type="scientific">Cetobacterium ceti</name>
    <dbReference type="NCBI Taxonomy" id="180163"/>
    <lineage>
        <taxon>Bacteria</taxon>
        <taxon>Fusobacteriati</taxon>
        <taxon>Fusobacteriota</taxon>
        <taxon>Fusobacteriia</taxon>
        <taxon>Fusobacteriales</taxon>
        <taxon>Fusobacteriaceae</taxon>
        <taxon>Cetobacterium</taxon>
    </lineage>
</organism>
<reference evidence="11 12" key="1">
    <citation type="submission" date="2017-02" db="EMBL/GenBank/DDBJ databases">
        <authorList>
            <person name="Peterson S.W."/>
        </authorList>
    </citation>
    <scope>NUCLEOTIDE SEQUENCE [LARGE SCALE GENOMIC DNA]</scope>
    <source>
        <strain evidence="11 12">ATCC 700028</strain>
    </source>
</reference>
<dbReference type="Gene3D" id="3.40.50.2000">
    <property type="entry name" value="Glycogen Phosphorylase B"/>
    <property type="match status" value="1"/>
</dbReference>
<evidence type="ECO:0000256" key="6">
    <source>
        <dbReference type="ARBA" id="ARBA00022676"/>
    </source>
</evidence>
<evidence type="ECO:0000256" key="5">
    <source>
        <dbReference type="ARBA" id="ARBA00022556"/>
    </source>
</evidence>
<dbReference type="EC" id="2.4.1.182" evidence="2 10"/>
<dbReference type="GO" id="GO:0016020">
    <property type="term" value="C:membrane"/>
    <property type="evidence" value="ECO:0007669"/>
    <property type="project" value="GOC"/>
</dbReference>
<evidence type="ECO:0000256" key="9">
    <source>
        <dbReference type="ARBA" id="ARBA00048975"/>
    </source>
</evidence>
<dbReference type="Pfam" id="PF02684">
    <property type="entry name" value="LpxB"/>
    <property type="match status" value="1"/>
</dbReference>
<gene>
    <name evidence="11" type="ORF">SAMN02745174_00115</name>
</gene>
<evidence type="ECO:0000256" key="8">
    <source>
        <dbReference type="ARBA" id="ARBA00023098"/>
    </source>
</evidence>
<evidence type="ECO:0000313" key="12">
    <source>
        <dbReference type="Proteomes" id="UP000191153"/>
    </source>
</evidence>
<dbReference type="PANTHER" id="PTHR30372">
    <property type="entry name" value="LIPID-A-DISACCHARIDE SYNTHASE"/>
    <property type="match status" value="1"/>
</dbReference>
<evidence type="ECO:0000256" key="3">
    <source>
        <dbReference type="ARBA" id="ARBA00020902"/>
    </source>
</evidence>
<evidence type="ECO:0000256" key="10">
    <source>
        <dbReference type="NCBIfam" id="TIGR00215"/>
    </source>
</evidence>
<dbReference type="NCBIfam" id="TIGR00215">
    <property type="entry name" value="lpxB"/>
    <property type="match status" value="1"/>
</dbReference>
<evidence type="ECO:0000256" key="1">
    <source>
        <dbReference type="ARBA" id="ARBA00002056"/>
    </source>
</evidence>
<keyword evidence="5" id="KW-0441">Lipid A biosynthesis</keyword>
<proteinExistence type="predicted"/>
<dbReference type="GO" id="GO:0008915">
    <property type="term" value="F:lipid-A-disaccharide synthase activity"/>
    <property type="evidence" value="ECO:0007669"/>
    <property type="project" value="UniProtKB-UniRule"/>
</dbReference>
<keyword evidence="4" id="KW-0444">Lipid biosynthesis</keyword>
<keyword evidence="7" id="KW-0808">Transferase</keyword>
<comment type="function">
    <text evidence="1">Condensation of UDP-2,3-diacylglucosamine and 2,3-diacylglucosamine-1-phosphate to form lipid A disaccharide, a precursor of lipid A, a phosphorylated glycolipid that anchors the lipopolysaccharide to the outer membrane of the cell.</text>
</comment>
<comment type="catalytic activity">
    <reaction evidence="9">
        <text>a lipid X + a UDP-2-N,3-O-bis[(3R)-3-hydroxyacyl]-alpha-D-glucosamine = a lipid A disaccharide + UDP + H(+)</text>
        <dbReference type="Rhea" id="RHEA:67828"/>
        <dbReference type="ChEBI" id="CHEBI:15378"/>
        <dbReference type="ChEBI" id="CHEBI:58223"/>
        <dbReference type="ChEBI" id="CHEBI:137748"/>
        <dbReference type="ChEBI" id="CHEBI:176338"/>
        <dbReference type="ChEBI" id="CHEBI:176343"/>
        <dbReference type="EC" id="2.4.1.182"/>
    </reaction>
</comment>
<evidence type="ECO:0000256" key="2">
    <source>
        <dbReference type="ARBA" id="ARBA00012687"/>
    </source>
</evidence>
<sequence length="357" mass="41467">MKIFVSTGEASGDLHLSYLAKNIFKIDKNIKIYGVAGEHSKKEGVEVIQDINELAIMGFTEALKKYSYLKKKAYEYLEFIKKNQIEKVLLVDYGGFNLKFLELLKKETPEVEVFYYIPPKLWIWGEKRIEKLKLADHIMVIFPWEVDFYKKHGVEAVYYGNPLCEKYSEVLRENNKILLLPGSRKQEIKSLMPEILKVVKKEKTEKFILKLSRESHLNWIEDDLNKYENLEIILDKTLEECVKESKIAIAASGTVTLELALMGLPTIVIYKTNFINYFIAKYILKVGYVSLPNLTINDEVFPELLQKDCTGEKIEKSMKEILGKKQEVKEKLDLVRRKLSGENITKDYANFLLKGIK</sequence>
<keyword evidence="8" id="KW-0443">Lipid metabolism</keyword>
<dbReference type="SUPFAM" id="SSF53756">
    <property type="entry name" value="UDP-Glycosyltransferase/glycogen phosphorylase"/>
    <property type="match status" value="1"/>
</dbReference>
<evidence type="ECO:0000313" key="11">
    <source>
        <dbReference type="EMBL" id="SJZ34209.1"/>
    </source>
</evidence>
<keyword evidence="6" id="KW-0328">Glycosyltransferase</keyword>
<evidence type="ECO:0000256" key="7">
    <source>
        <dbReference type="ARBA" id="ARBA00022679"/>
    </source>
</evidence>
<dbReference type="EMBL" id="FUWX01000004">
    <property type="protein sequence ID" value="SJZ34209.1"/>
    <property type="molecule type" value="Genomic_DNA"/>
</dbReference>
<dbReference type="OrthoDB" id="9801642at2"/>
<dbReference type="PANTHER" id="PTHR30372:SF4">
    <property type="entry name" value="LIPID-A-DISACCHARIDE SYNTHASE, MITOCHONDRIAL-RELATED"/>
    <property type="match status" value="1"/>
</dbReference>
<dbReference type="InterPro" id="IPR003835">
    <property type="entry name" value="Glyco_trans_19"/>
</dbReference>
<keyword evidence="12" id="KW-1185">Reference proteome</keyword>
<protein>
    <recommendedName>
        <fullName evidence="3 10">Lipid-A-disaccharide synthase</fullName>
        <ecNumber evidence="2 10">2.4.1.182</ecNumber>
    </recommendedName>
</protein>
<dbReference type="AlphaFoldDB" id="A0A1T4JVQ9"/>
<dbReference type="RefSeq" id="WP_078692664.1">
    <property type="nucleotide sequence ID" value="NZ_FUWX01000004.1"/>
</dbReference>
<dbReference type="STRING" id="180163.SAMN02745174_00115"/>
<accession>A0A1T4JVQ9</accession>
<dbReference type="Proteomes" id="UP000191153">
    <property type="component" value="Unassembled WGS sequence"/>
</dbReference>
<name>A0A1T4JVQ9_9FUSO</name>